<name>A0A6P4J734_DROKI</name>
<sequence>MARKHFQFQFRSAAGRSSSSFRSDTSQTLTRNATNLAHKMRLFLVALLATFALSNALVKEEIQAKEYLENLNKELAKRTNVETEAAWAYASNINDENEKKKNEVSAELAKFMKEVASDSQKFQWRSYQSEDLRRQFKSLTKLGYAALPEADYAEFLETVSAMESNFAKVKICDYKDKTKCDLALDPEIEEIISTSRDHEELTYYWREFYDKAGTAVRSQFERYVELNTKAAKLNNFTSGAESWLDEYEDSTFEQQLEDIFAEIRPLYEQIHGYVRYRLRKHYGDEVVSEKGPIPMHLLGNMWAQQWSEIADIVSPFPEKPLVDVSAEMEKQGYTALKMFQMGDDFFTSMNLTKLPQDFWDKSIIEKPTDGRDLVCHASAWDFYLTDDVRIKQCTRVTQDQLFTVHHELGHIQYFLQYQHLPFIYRAGANPGFHEAVGDVLSLSVSTPKHLEKIGLLKDYVRDEEARINQLFLTALDKIVFLPFAFTMDKYRWALFRGQVDKSNWNCAFWKLRDEYSGIEPPVVRSEKDFDAPAKYHVSADVEYLRYLVSFIIQFQFYKSACIKAGQYDASNPDLPLDNCDIYGSAAAGAAFHNMLSMGASKPWPDALEAFNGERTMTGKAIAEYFEPLRVWLEAENIKNNVHIGWTASDKCV</sequence>
<dbReference type="Pfam" id="PF01401">
    <property type="entry name" value="Peptidase_M2"/>
    <property type="match status" value="1"/>
</dbReference>
<keyword evidence="13" id="KW-0645">Protease</keyword>
<dbReference type="SUPFAM" id="SSF55486">
    <property type="entry name" value="Metalloproteases ('zincins'), catalytic domain"/>
    <property type="match status" value="1"/>
</dbReference>
<evidence type="ECO:0000256" key="12">
    <source>
        <dbReference type="PROSITE-ProRule" id="PRU01355"/>
    </source>
</evidence>
<evidence type="ECO:0000256" key="9">
    <source>
        <dbReference type="PIRSR" id="PIRSR601548-3"/>
    </source>
</evidence>
<evidence type="ECO:0000256" key="3">
    <source>
        <dbReference type="ARBA" id="ARBA00023157"/>
    </source>
</evidence>
<comment type="cofactor">
    <cofactor evidence="13">
        <name>Zn(2+)</name>
        <dbReference type="ChEBI" id="CHEBI:29105"/>
    </cofactor>
    <text evidence="13">Binds 1 zinc ion per subunit.</text>
</comment>
<dbReference type="GO" id="GO:0008241">
    <property type="term" value="F:peptidyl-dipeptidase activity"/>
    <property type="evidence" value="ECO:0007669"/>
    <property type="project" value="InterPro"/>
</dbReference>
<feature type="glycosylation site" description="N-linked (GlcNAc...) asparagine" evidence="6">
    <location>
        <position position="92"/>
    </location>
</feature>
<evidence type="ECO:0000256" key="4">
    <source>
        <dbReference type="ARBA" id="ARBA00023180"/>
    </source>
</evidence>
<feature type="active site" description="Proton acceptor 1" evidence="5">
    <location>
        <position position="407"/>
    </location>
</feature>
<evidence type="ECO:0000256" key="1">
    <source>
        <dbReference type="ARBA" id="ARBA00008139"/>
    </source>
</evidence>
<evidence type="ECO:0000256" key="13">
    <source>
        <dbReference type="RuleBase" id="RU361144"/>
    </source>
</evidence>
<feature type="binding site" evidence="9">
    <location>
        <position position="434"/>
    </location>
    <ligand>
        <name>Zn(2+)</name>
        <dbReference type="ChEBI" id="CHEBI:29105"/>
        <label>1</label>
        <note>catalytic</note>
    </ligand>
</feature>
<dbReference type="PRINTS" id="PR00791">
    <property type="entry name" value="PEPDIPTASEA"/>
</dbReference>
<evidence type="ECO:0000256" key="11">
    <source>
        <dbReference type="PIRSR" id="PIRSR601548-8"/>
    </source>
</evidence>
<dbReference type="Gene3D" id="1.10.1370.30">
    <property type="match status" value="1"/>
</dbReference>
<evidence type="ECO:0000256" key="6">
    <source>
        <dbReference type="PIRSR" id="PIRSR601548-10"/>
    </source>
</evidence>
<dbReference type="GO" id="GO:0005615">
    <property type="term" value="C:extracellular space"/>
    <property type="evidence" value="ECO:0007669"/>
    <property type="project" value="TreeGrafter"/>
</dbReference>
<dbReference type="GO" id="GO:0046872">
    <property type="term" value="F:metal ion binding"/>
    <property type="evidence" value="ECO:0007669"/>
    <property type="project" value="UniProtKB-KW"/>
</dbReference>
<dbReference type="PANTHER" id="PTHR10514:SF44">
    <property type="entry name" value="ANGIOTENSIN-CONVERTING ENZYME-RELATED"/>
    <property type="match status" value="1"/>
</dbReference>
<dbReference type="GO" id="GO:0006508">
    <property type="term" value="P:proteolysis"/>
    <property type="evidence" value="ECO:0007669"/>
    <property type="project" value="UniProtKB-KW"/>
</dbReference>
<feature type="binding site" evidence="9">
    <location>
        <position position="410"/>
    </location>
    <ligand>
        <name>Zn(2+)</name>
        <dbReference type="ChEBI" id="CHEBI:29105"/>
        <label>1</label>
        <note>catalytic</note>
    </ligand>
</feature>
<evidence type="ECO:0000256" key="7">
    <source>
        <dbReference type="PIRSR" id="PIRSR601548-11"/>
    </source>
</evidence>
<dbReference type="OrthoDB" id="10029630at2759"/>
<dbReference type="PROSITE" id="PS52011">
    <property type="entry name" value="PEPTIDASE_M2"/>
    <property type="match status" value="1"/>
</dbReference>
<dbReference type="GO" id="GO:0005886">
    <property type="term" value="C:plasma membrane"/>
    <property type="evidence" value="ECO:0007669"/>
    <property type="project" value="TreeGrafter"/>
</dbReference>
<organism evidence="15 16">
    <name type="scientific">Drosophila kikkawai</name>
    <name type="common">Fruit fly</name>
    <dbReference type="NCBI Taxonomy" id="30033"/>
    <lineage>
        <taxon>Eukaryota</taxon>
        <taxon>Metazoa</taxon>
        <taxon>Ecdysozoa</taxon>
        <taxon>Arthropoda</taxon>
        <taxon>Hexapoda</taxon>
        <taxon>Insecta</taxon>
        <taxon>Pterygota</taxon>
        <taxon>Neoptera</taxon>
        <taxon>Endopterygota</taxon>
        <taxon>Diptera</taxon>
        <taxon>Brachycera</taxon>
        <taxon>Muscomorpha</taxon>
        <taxon>Ephydroidea</taxon>
        <taxon>Drosophilidae</taxon>
        <taxon>Drosophila</taxon>
        <taxon>Sophophora</taxon>
    </lineage>
</organism>
<feature type="disulfide bond" evidence="10 12">
    <location>
        <begin position="561"/>
        <end position="579"/>
    </location>
</feature>
<dbReference type="CDD" id="cd06461">
    <property type="entry name" value="M2_ACE"/>
    <property type="match status" value="1"/>
</dbReference>
<evidence type="ECO:0000256" key="14">
    <source>
        <dbReference type="SAM" id="Coils"/>
    </source>
</evidence>
<keyword evidence="13" id="KW-0378">Hydrolase</keyword>
<feature type="active site" description="Proton donor 1" evidence="5">
    <location>
        <position position="536"/>
    </location>
</feature>
<feature type="disulfide bond" evidence="12">
    <location>
        <begin position="172"/>
        <end position="180"/>
    </location>
</feature>
<feature type="disulfide bond" evidence="10 12">
    <location>
        <begin position="375"/>
        <end position="393"/>
    </location>
</feature>
<dbReference type="Proteomes" id="UP001652661">
    <property type="component" value="Chromosome 2R"/>
</dbReference>
<keyword evidence="9 13" id="KW-0862">Zinc</keyword>
<feature type="active site" description="Proton acceptor 2" evidence="7">
    <location>
        <position position="407"/>
    </location>
</feature>
<comment type="similarity">
    <text evidence="1 12 13">Belongs to the peptidase M2 family.</text>
</comment>
<dbReference type="GO" id="GO:0008237">
    <property type="term" value="F:metallopeptidase activity"/>
    <property type="evidence" value="ECO:0007669"/>
    <property type="project" value="UniProtKB-KW"/>
</dbReference>
<keyword evidence="14" id="KW-0175">Coiled coil</keyword>
<dbReference type="InterPro" id="IPR001548">
    <property type="entry name" value="Peptidase_M2"/>
</dbReference>
<evidence type="ECO:0000313" key="15">
    <source>
        <dbReference type="Proteomes" id="UP001652661"/>
    </source>
</evidence>
<dbReference type="RefSeq" id="XP_017037347.1">
    <property type="nucleotide sequence ID" value="XM_017181858.3"/>
</dbReference>
<evidence type="ECO:0000256" key="2">
    <source>
        <dbReference type="ARBA" id="ARBA00022729"/>
    </source>
</evidence>
<feature type="binding site" evidence="8">
    <location>
        <position position="545"/>
    </location>
    <ligand>
        <name>chloride</name>
        <dbReference type="ChEBI" id="CHEBI:17996"/>
        <label>1</label>
    </ligand>
</feature>
<dbReference type="AlphaFoldDB" id="A0A6P4J734"/>
<keyword evidence="13" id="KW-0121">Carboxypeptidase</keyword>
<feature type="binding site" evidence="8">
    <location>
        <position position="247"/>
    </location>
    <ligand>
        <name>chloride</name>
        <dbReference type="ChEBI" id="CHEBI:17996"/>
        <label>1</label>
    </ligand>
</feature>
<feature type="binding site" evidence="9">
    <location>
        <position position="406"/>
    </location>
    <ligand>
        <name>Zn(2+)</name>
        <dbReference type="ChEBI" id="CHEBI:29105"/>
        <label>1</label>
        <note>catalytic</note>
    </ligand>
</feature>
<keyword evidence="9 13" id="KW-0479">Metal-binding</keyword>
<dbReference type="GO" id="GO:0004180">
    <property type="term" value="F:carboxypeptidase activity"/>
    <property type="evidence" value="ECO:0007669"/>
    <property type="project" value="UniProtKB-KW"/>
</dbReference>
<evidence type="ECO:0000256" key="8">
    <source>
        <dbReference type="PIRSR" id="PIRSR601548-2"/>
    </source>
</evidence>
<dbReference type="PANTHER" id="PTHR10514">
    <property type="entry name" value="ANGIOTENSIN-CONVERTING ENZYME"/>
    <property type="match status" value="1"/>
</dbReference>
<keyword evidence="2" id="KW-0732">Signal</keyword>
<dbReference type="EC" id="3.4.-.-" evidence="13"/>
<feature type="binding site" evidence="11">
    <location>
        <position position="406"/>
    </location>
    <ligand>
        <name>Zn(2+)</name>
        <dbReference type="ChEBI" id="CHEBI:29105"/>
        <label>2</label>
        <note>catalytic</note>
    </ligand>
</feature>
<proteinExistence type="inferred from homology"/>
<feature type="active site" description="Proton donor 2" evidence="7">
    <location>
        <position position="536"/>
    </location>
</feature>
<keyword evidence="3 10" id="KW-1015">Disulfide bond</keyword>
<accession>A0A6P4J734</accession>
<feature type="binding site" evidence="11">
    <location>
        <position position="410"/>
    </location>
    <ligand>
        <name>Zn(2+)</name>
        <dbReference type="ChEBI" id="CHEBI:29105"/>
        <label>2</label>
        <note>catalytic</note>
    </ligand>
</feature>
<reference evidence="16" key="2">
    <citation type="submission" date="2025-08" db="UniProtKB">
        <authorList>
            <consortium name="RefSeq"/>
        </authorList>
    </citation>
    <scope>IDENTIFICATION</scope>
    <source>
        <strain evidence="16">14028-0561.14</strain>
        <tissue evidence="16">Whole fly</tissue>
    </source>
</reference>
<evidence type="ECO:0000313" key="16">
    <source>
        <dbReference type="RefSeq" id="XP_017037347.1"/>
    </source>
</evidence>
<gene>
    <name evidence="16" type="primary">Ance</name>
</gene>
<feature type="coiled-coil region" evidence="14">
    <location>
        <begin position="57"/>
        <end position="114"/>
    </location>
</feature>
<evidence type="ECO:0000256" key="5">
    <source>
        <dbReference type="PIRSR" id="PIRSR601548-1"/>
    </source>
</evidence>
<reference evidence="15" key="1">
    <citation type="submission" date="2025-05" db="UniProtKB">
        <authorList>
            <consortium name="RefSeq"/>
        </authorList>
    </citation>
    <scope>NUCLEOTIDE SEQUENCE [LARGE SCALE GENOMIC DNA]</scope>
    <source>
        <strain evidence="15">14028-0561.14</strain>
    </source>
</reference>
<evidence type="ECO:0000256" key="10">
    <source>
        <dbReference type="PIRSR" id="PIRSR601548-4"/>
    </source>
</evidence>
<keyword evidence="13" id="KW-0482">Metalloprotease</keyword>
<feature type="binding site" evidence="11">
    <location>
        <position position="434"/>
    </location>
    <ligand>
        <name>Zn(2+)</name>
        <dbReference type="ChEBI" id="CHEBI:29105"/>
        <label>2</label>
        <note>catalytic</note>
    </ligand>
</feature>
<protein>
    <recommendedName>
        <fullName evidence="13">Angiotensin-converting enzyme</fullName>
        <ecNumber evidence="13">3.4.-.-</ecNumber>
    </recommendedName>
</protein>
<keyword evidence="4 6" id="KW-0325">Glycoprotein</keyword>
<keyword evidence="15" id="KW-1185">Reference proteome</keyword>